<evidence type="ECO:0000313" key="4">
    <source>
        <dbReference type="EMBL" id="KZC22853.1"/>
    </source>
</evidence>
<dbReference type="SUPFAM" id="SSF52540">
    <property type="entry name" value="P-loop containing nucleoside triphosphate hydrolases"/>
    <property type="match status" value="1"/>
</dbReference>
<dbReference type="Proteomes" id="UP000076131">
    <property type="component" value="Unassembled WGS sequence"/>
</dbReference>
<dbReference type="EMBL" id="LVJS01000053">
    <property type="protein sequence ID" value="KZC22853.1"/>
    <property type="molecule type" value="Genomic_DNA"/>
</dbReference>
<dbReference type="InterPro" id="IPR038729">
    <property type="entry name" value="Rad50/SbcC_AAA"/>
</dbReference>
<evidence type="ECO:0008006" key="6">
    <source>
        <dbReference type="Google" id="ProtNLM"/>
    </source>
</evidence>
<organism evidence="4 5">
    <name type="scientific">Rhodanobacter thiooxydans</name>
    <dbReference type="NCBI Taxonomy" id="416169"/>
    <lineage>
        <taxon>Bacteria</taxon>
        <taxon>Pseudomonadati</taxon>
        <taxon>Pseudomonadota</taxon>
        <taxon>Gammaproteobacteria</taxon>
        <taxon>Lysobacterales</taxon>
        <taxon>Rhodanobacteraceae</taxon>
        <taxon>Rhodanobacter</taxon>
    </lineage>
</organism>
<proteinExistence type="predicted"/>
<evidence type="ECO:0000259" key="3">
    <source>
        <dbReference type="Pfam" id="PF20469"/>
    </source>
</evidence>
<dbReference type="Pfam" id="PF20469">
    <property type="entry name" value="OLD-like_TOPRIM"/>
    <property type="match status" value="1"/>
</dbReference>
<dbReference type="PANTHER" id="PTHR43581">
    <property type="entry name" value="ATP/GTP PHOSPHATASE"/>
    <property type="match status" value="1"/>
</dbReference>
<feature type="domain" description="OLD protein-like TOPRIM" evidence="3">
    <location>
        <begin position="325"/>
        <end position="387"/>
    </location>
</feature>
<dbReference type="Pfam" id="PF13304">
    <property type="entry name" value="AAA_21"/>
    <property type="match status" value="1"/>
</dbReference>
<name>A0A154QGR9_9GAMM</name>
<dbReference type="InterPro" id="IPR051396">
    <property type="entry name" value="Bact_Antivir_Def_Nuclease"/>
</dbReference>
<evidence type="ECO:0000313" key="5">
    <source>
        <dbReference type="Proteomes" id="UP000076131"/>
    </source>
</evidence>
<protein>
    <recommendedName>
        <fullName evidence="6">ATPase AAA-type core domain-containing protein</fullName>
    </recommendedName>
</protein>
<gene>
    <name evidence="4" type="ORF">RHOFW104T7_17055</name>
</gene>
<dbReference type="InterPro" id="IPR003959">
    <property type="entry name" value="ATPase_AAA_core"/>
</dbReference>
<evidence type="ECO:0000259" key="1">
    <source>
        <dbReference type="Pfam" id="PF13304"/>
    </source>
</evidence>
<dbReference type="InterPro" id="IPR034139">
    <property type="entry name" value="TOPRIM_OLD"/>
</dbReference>
<dbReference type="eggNOG" id="COG1106">
    <property type="taxonomic scope" value="Bacteria"/>
</dbReference>
<evidence type="ECO:0000259" key="2">
    <source>
        <dbReference type="Pfam" id="PF13476"/>
    </source>
</evidence>
<keyword evidence="5" id="KW-1185">Reference proteome</keyword>
<dbReference type="Pfam" id="PF13476">
    <property type="entry name" value="AAA_23"/>
    <property type="match status" value="1"/>
</dbReference>
<accession>A0A154QGR9</accession>
<dbReference type="STRING" id="416169.RHOFW104T7_17055"/>
<dbReference type="RefSeq" id="WP_050981759.1">
    <property type="nucleotide sequence ID" value="NZ_LVJS01000053.1"/>
</dbReference>
<reference evidence="4 5" key="1">
    <citation type="journal article" date="2016" name="MBio">
        <title>Lateral Gene Transfer in a Heavy Metal-Contaminated-Groundwater Microbial Community.</title>
        <authorList>
            <person name="Hemme C.L."/>
            <person name="Green S.J."/>
            <person name="Rishishwar L."/>
            <person name="Prakash O."/>
            <person name="Pettenato A."/>
            <person name="Chakraborty R."/>
            <person name="Deutschbauer A.M."/>
            <person name="Van Nostrand J.D."/>
            <person name="Wu L."/>
            <person name="He Z."/>
            <person name="Jordan I.K."/>
            <person name="Hazen T.C."/>
            <person name="Arkin A.P."/>
            <person name="Kostka J.E."/>
            <person name="Zhou J."/>
        </authorList>
    </citation>
    <scope>NUCLEOTIDE SEQUENCE [LARGE SCALE GENOMIC DNA]</scope>
    <source>
        <strain evidence="4 5">FW104-T7</strain>
    </source>
</reference>
<dbReference type="GO" id="GO:0005524">
    <property type="term" value="F:ATP binding"/>
    <property type="evidence" value="ECO:0007669"/>
    <property type="project" value="InterPro"/>
</dbReference>
<feature type="domain" description="ATPase AAA-type core" evidence="1">
    <location>
        <begin position="190"/>
        <end position="266"/>
    </location>
</feature>
<comment type="caution">
    <text evidence="4">The sequence shown here is derived from an EMBL/GenBank/DDBJ whole genome shotgun (WGS) entry which is preliminary data.</text>
</comment>
<dbReference type="GO" id="GO:0016887">
    <property type="term" value="F:ATP hydrolysis activity"/>
    <property type="evidence" value="ECO:0007669"/>
    <property type="project" value="InterPro"/>
</dbReference>
<dbReference type="GO" id="GO:0006302">
    <property type="term" value="P:double-strand break repair"/>
    <property type="evidence" value="ECO:0007669"/>
    <property type="project" value="InterPro"/>
</dbReference>
<sequence>MALTTLQIHGYRGFSQQSEITFAVPNGEPGSGLTILTGPNNAGKSSILEVLRARGGQQPVSFTQGVRNDRVQSVSIKYTVNDKVESIQSIAKGSSETKKEGVDLGVKVFVLPSRRAFNPYFNKSSWNRDTFLTNSQLPSQRSSTLSGFEFRLFHVLNAPEPFNLLLKQILGFTPNWTIDQSDHGQYFLKFFSGTQSHSSDGMGEGIISAFAIADALYDSQPNEMVVIDEPELSLHPALQKRLARVLASYAADRQIVISTHSPYFVNLEAIAAGAALVRVITGTKGTTIHQLSHNGRDAISRLVTYNLSNPHVLGLDAKELFFQEDNILLTEGQEDVMLYPTVFKQLGIEMPAEIFGWGAGGAGNIKHLCQVLSDLGFMRVAALFDNDKTVDHADGKSRFPDYIFELIPAKDIRTKPAKDGKAPVEGLLDDSYKLREELRAATRAVMTRLIEYFQRS</sequence>
<dbReference type="AlphaFoldDB" id="A0A154QGR9"/>
<feature type="domain" description="Rad50/SbcC-type AAA" evidence="2">
    <location>
        <begin position="6"/>
        <end position="52"/>
    </location>
</feature>
<dbReference type="Gene3D" id="3.40.50.300">
    <property type="entry name" value="P-loop containing nucleotide triphosphate hydrolases"/>
    <property type="match status" value="2"/>
</dbReference>
<dbReference type="InterPro" id="IPR027417">
    <property type="entry name" value="P-loop_NTPase"/>
</dbReference>
<dbReference type="PANTHER" id="PTHR43581:SF4">
    <property type="entry name" value="ATP_GTP PHOSPHATASE"/>
    <property type="match status" value="1"/>
</dbReference>